<keyword evidence="2 4" id="KW-0012">Acyltransferase</keyword>
<evidence type="ECO:0000313" key="4">
    <source>
        <dbReference type="EMBL" id="EOD00730.1"/>
    </source>
</evidence>
<dbReference type="AlphaFoldDB" id="R1CEK5"/>
<dbReference type="GO" id="GO:0006654">
    <property type="term" value="P:phosphatidic acid biosynthetic process"/>
    <property type="evidence" value="ECO:0007669"/>
    <property type="project" value="TreeGrafter"/>
</dbReference>
<keyword evidence="5" id="KW-1185">Reference proteome</keyword>
<evidence type="ECO:0000259" key="3">
    <source>
        <dbReference type="SMART" id="SM00563"/>
    </source>
</evidence>
<dbReference type="SUPFAM" id="SSF69593">
    <property type="entry name" value="Glycerol-3-phosphate (1)-acyltransferase"/>
    <property type="match status" value="1"/>
</dbReference>
<dbReference type="Proteomes" id="UP000013378">
    <property type="component" value="Unassembled WGS sequence"/>
</dbReference>
<dbReference type="PANTHER" id="PTHR10434:SF11">
    <property type="entry name" value="1-ACYL-SN-GLYCEROL-3-PHOSPHATE ACYLTRANSFERASE"/>
    <property type="match status" value="1"/>
</dbReference>
<evidence type="ECO:0000256" key="1">
    <source>
        <dbReference type="ARBA" id="ARBA00022679"/>
    </source>
</evidence>
<dbReference type="CDD" id="cd07989">
    <property type="entry name" value="LPLAT_AGPAT-like"/>
    <property type="match status" value="1"/>
</dbReference>
<dbReference type="RefSeq" id="WP_006311771.1">
    <property type="nucleotide sequence ID" value="NZ_ARZA01000125.1"/>
</dbReference>
<dbReference type="EMBL" id="ARZA01000125">
    <property type="protein sequence ID" value="EOD00730.1"/>
    <property type="molecule type" value="Genomic_DNA"/>
</dbReference>
<sequence>MTKKTRKTSKTFYNFLQLTLGTYLKKSHNIKADTKDIDNLKPPFLLLGNHTNFWDPFYMGIYIDEPVYYVTSDAHFRIRSLRFLLKLIGAIPKTKFLSDLRTVKEIIRVKKNKGIVGIFPEGKRNWDGKTEKILYPTAKLVKMLKIPVVVSLMKGAHLAKPRWAKHSRKGEIFISYKKILTPEEISSLSTDEIYEKLCQALAHDEYEYQKKHMIPFKGKKLAENLELFIFTCPHCKTIGSLKSDDNKFYCTSCGYTTYYNEYGFLDKGSEEFYFNNTRDWNEWQLKNLESIIYNSKDNLEENILQDKKVTLFKGRGLKPLKKFSIGDININHKTFNFISSLGDKLTFELDKINGANVQLNYKLEFYYEKTLYRFIFDDSSVSAYKWVKALEILKKKAEVSKNIPKTTVS</sequence>
<protein>
    <submittedName>
        <fullName evidence="4">1-acyl-sn-glycerol-3-phosphate acyltransferase</fullName>
    </submittedName>
</protein>
<comment type="caution">
    <text evidence="4">The sequence shown here is derived from an EMBL/GenBank/DDBJ whole genome shotgun (WGS) entry which is preliminary data.</text>
</comment>
<dbReference type="STRING" id="1304284.L21TH_1182"/>
<dbReference type="SMART" id="SM00563">
    <property type="entry name" value="PlsC"/>
    <property type="match status" value="1"/>
</dbReference>
<dbReference type="eggNOG" id="COG0204">
    <property type="taxonomic scope" value="Bacteria"/>
</dbReference>
<reference evidence="4 5" key="1">
    <citation type="journal article" date="2015" name="Geomicrobiol. J.">
        <title>Caldisalinibacter kiritimatiensis gen. nov., sp. nov., a moderately thermohalophilic thiosulfate-reducing bacterium from a hypersaline microbial mat.</title>
        <authorList>
            <person name="Ben Hania W."/>
            <person name="Joseph M."/>
            <person name="Fiebig A."/>
            <person name="Bunk B."/>
            <person name="Klenk H.-P."/>
            <person name="Fardeau M.-L."/>
            <person name="Spring S."/>
        </authorList>
    </citation>
    <scope>NUCLEOTIDE SEQUENCE [LARGE SCALE GENOMIC DNA]</scope>
    <source>
        <strain evidence="4 5">L21-TH-D2</strain>
    </source>
</reference>
<evidence type="ECO:0000256" key="2">
    <source>
        <dbReference type="ARBA" id="ARBA00023315"/>
    </source>
</evidence>
<name>R1CEK5_9FIRM</name>
<keyword evidence="1 4" id="KW-0808">Transferase</keyword>
<dbReference type="InterPro" id="IPR002123">
    <property type="entry name" value="Plipid/glycerol_acylTrfase"/>
</dbReference>
<accession>R1CEK5</accession>
<organism evidence="4 5">
    <name type="scientific">Caldisalinibacter kiritimatiensis</name>
    <dbReference type="NCBI Taxonomy" id="1304284"/>
    <lineage>
        <taxon>Bacteria</taxon>
        <taxon>Bacillati</taxon>
        <taxon>Bacillota</taxon>
        <taxon>Tissierellia</taxon>
        <taxon>Tissierellales</taxon>
        <taxon>Thermohalobacteraceae</taxon>
        <taxon>Caldisalinibacter</taxon>
    </lineage>
</organism>
<gene>
    <name evidence="4" type="ORF">L21TH_1182</name>
</gene>
<evidence type="ECO:0000313" key="5">
    <source>
        <dbReference type="Proteomes" id="UP000013378"/>
    </source>
</evidence>
<dbReference type="OrthoDB" id="9803035at2"/>
<dbReference type="GO" id="GO:0003841">
    <property type="term" value="F:1-acylglycerol-3-phosphate O-acyltransferase activity"/>
    <property type="evidence" value="ECO:0007669"/>
    <property type="project" value="TreeGrafter"/>
</dbReference>
<proteinExistence type="predicted"/>
<dbReference type="Pfam" id="PF01553">
    <property type="entry name" value="Acyltransferase"/>
    <property type="match status" value="1"/>
</dbReference>
<feature type="domain" description="Phospholipid/glycerol acyltransferase" evidence="3">
    <location>
        <begin position="44"/>
        <end position="156"/>
    </location>
</feature>
<dbReference type="PANTHER" id="PTHR10434">
    <property type="entry name" value="1-ACYL-SN-GLYCEROL-3-PHOSPHATE ACYLTRANSFERASE"/>
    <property type="match status" value="1"/>
</dbReference>